<keyword evidence="2 6" id="KW-0479">Metal-binding</keyword>
<evidence type="ECO:0000256" key="3">
    <source>
        <dbReference type="ARBA" id="ARBA00022833"/>
    </source>
</evidence>
<keyword evidence="3 6" id="KW-0862">Zinc</keyword>
<dbReference type="SMART" id="SM00829">
    <property type="entry name" value="PKS_ER"/>
    <property type="match status" value="1"/>
</dbReference>
<dbReference type="InterPro" id="IPR023921">
    <property type="entry name" value="ADH_Zn_actinomycetes"/>
</dbReference>
<evidence type="ECO:0000259" key="7">
    <source>
        <dbReference type="SMART" id="SM00829"/>
    </source>
</evidence>
<dbReference type="SUPFAM" id="SSF51735">
    <property type="entry name" value="NAD(P)-binding Rossmann-fold domains"/>
    <property type="match status" value="1"/>
</dbReference>
<dbReference type="PANTHER" id="PTHR43880:SF12">
    <property type="entry name" value="ALCOHOL DEHYDROGENASE CLASS-3"/>
    <property type="match status" value="1"/>
</dbReference>
<name>A0A318MCH0_9PSEU</name>
<dbReference type="NCBIfam" id="TIGR03989">
    <property type="entry name" value="Rxyl_3153"/>
    <property type="match status" value="1"/>
</dbReference>
<comment type="caution">
    <text evidence="8">The sequence shown here is derived from an EMBL/GenBank/DDBJ whole genome shotgun (WGS) entry which is preliminary data.</text>
</comment>
<dbReference type="SUPFAM" id="SSF50129">
    <property type="entry name" value="GroES-like"/>
    <property type="match status" value="2"/>
</dbReference>
<evidence type="ECO:0000256" key="2">
    <source>
        <dbReference type="ARBA" id="ARBA00022723"/>
    </source>
</evidence>
<dbReference type="Pfam" id="PF08240">
    <property type="entry name" value="ADH_N"/>
    <property type="match status" value="1"/>
</dbReference>
<dbReference type="InterPro" id="IPR002328">
    <property type="entry name" value="ADH_Zn_CS"/>
</dbReference>
<dbReference type="GO" id="GO:0051903">
    <property type="term" value="F:S-(hydroxymethyl)glutathione dehydrogenase [NAD(P)+] activity"/>
    <property type="evidence" value="ECO:0007669"/>
    <property type="project" value="TreeGrafter"/>
</dbReference>
<sequence length="376" mass="39865">MKSHGAVLLKTQQNVRNDWHVEELEISPPKRGEVMVKLKAAGLCHSDNHAAAGDQAVDFAPFLGGHEGAGIVEEVGEGVTELAVGDHVTCTFMPSCGKCVPCVRGIGQLCDRGAGLLQGVMLDGTHRIHTAAGEPVGPMTYLGTFSERIVAPVDSVIKIDKDIPFPAAALAGCAVPTGWGTAVRIAGVEIDDVVVVLGVGGVGMSAVQGAKHAGAREIIVIDPAEFKQREAPKFGATHAVGSIEEAMPLLTDLTHGRMADKVIVTIGVVEGTMIQPMLGLLAKGGTMAIAGVSSMWDIDARFNIFGFVMMQQTIRGGLYGGLQPSVDIPRLLARYQRGELMIDEMITRTYTLDRINEAYADMEAARNIRGVILYDD</sequence>
<dbReference type="Proteomes" id="UP000247892">
    <property type="component" value="Unassembled WGS sequence"/>
</dbReference>
<evidence type="ECO:0000313" key="8">
    <source>
        <dbReference type="EMBL" id="PXY36569.1"/>
    </source>
</evidence>
<dbReference type="InterPro" id="IPR013154">
    <property type="entry name" value="ADH-like_N"/>
</dbReference>
<dbReference type="GO" id="GO:0005829">
    <property type="term" value="C:cytosol"/>
    <property type="evidence" value="ECO:0007669"/>
    <property type="project" value="TreeGrafter"/>
</dbReference>
<dbReference type="GO" id="GO:0008270">
    <property type="term" value="F:zinc ion binding"/>
    <property type="evidence" value="ECO:0007669"/>
    <property type="project" value="InterPro"/>
</dbReference>
<dbReference type="RefSeq" id="WP_110336582.1">
    <property type="nucleotide sequence ID" value="NZ_MASU01000005.1"/>
</dbReference>
<reference evidence="8 9" key="1">
    <citation type="submission" date="2016-07" db="EMBL/GenBank/DDBJ databases">
        <title>Draft genome sequence of Prauserella sp. YIM 121212, isolated from alkaline soil.</title>
        <authorList>
            <person name="Ruckert C."/>
            <person name="Albersmeier A."/>
            <person name="Jiang C.-L."/>
            <person name="Jiang Y."/>
            <person name="Kalinowski J."/>
            <person name="Schneider O."/>
            <person name="Winkler A."/>
            <person name="Zotchev S.B."/>
        </authorList>
    </citation>
    <scope>NUCLEOTIDE SEQUENCE [LARGE SCALE GENOMIC DNA]</scope>
    <source>
        <strain evidence="8 9">YIM 121212</strain>
    </source>
</reference>
<dbReference type="Pfam" id="PF00107">
    <property type="entry name" value="ADH_zinc_N"/>
    <property type="match status" value="1"/>
</dbReference>
<evidence type="ECO:0000256" key="4">
    <source>
        <dbReference type="ARBA" id="ARBA00023002"/>
    </source>
</evidence>
<dbReference type="PANTHER" id="PTHR43880">
    <property type="entry name" value="ALCOHOL DEHYDROGENASE"/>
    <property type="match status" value="1"/>
</dbReference>
<evidence type="ECO:0000313" key="9">
    <source>
        <dbReference type="Proteomes" id="UP000247892"/>
    </source>
</evidence>
<keyword evidence="4" id="KW-0560">Oxidoreductase</keyword>
<dbReference type="InterPro" id="IPR011032">
    <property type="entry name" value="GroES-like_sf"/>
</dbReference>
<keyword evidence="9" id="KW-1185">Reference proteome</keyword>
<dbReference type="Gene3D" id="3.90.180.10">
    <property type="entry name" value="Medium-chain alcohol dehydrogenases, catalytic domain"/>
    <property type="match status" value="1"/>
</dbReference>
<evidence type="ECO:0000256" key="5">
    <source>
        <dbReference type="ARBA" id="ARBA00023027"/>
    </source>
</evidence>
<comment type="similarity">
    <text evidence="1 6">Belongs to the zinc-containing alcohol dehydrogenase family.</text>
</comment>
<dbReference type="PROSITE" id="PS00059">
    <property type="entry name" value="ADH_ZINC"/>
    <property type="match status" value="1"/>
</dbReference>
<dbReference type="InterPro" id="IPR013149">
    <property type="entry name" value="ADH-like_C"/>
</dbReference>
<protein>
    <submittedName>
        <fullName evidence="8">Alcohol dehydrogenase</fullName>
    </submittedName>
</protein>
<feature type="domain" description="Enoyl reductase (ER)" evidence="7">
    <location>
        <begin position="14"/>
        <end position="372"/>
    </location>
</feature>
<accession>A0A318MCH0</accession>
<evidence type="ECO:0000256" key="1">
    <source>
        <dbReference type="ARBA" id="ARBA00008072"/>
    </source>
</evidence>
<dbReference type="GO" id="GO:0046294">
    <property type="term" value="P:formaldehyde catabolic process"/>
    <property type="evidence" value="ECO:0007669"/>
    <property type="project" value="TreeGrafter"/>
</dbReference>
<dbReference type="EMBL" id="MASU01000005">
    <property type="protein sequence ID" value="PXY36569.1"/>
    <property type="molecule type" value="Genomic_DNA"/>
</dbReference>
<gene>
    <name evidence="8" type="ORF">BA062_14410</name>
</gene>
<evidence type="ECO:0000256" key="6">
    <source>
        <dbReference type="RuleBase" id="RU361277"/>
    </source>
</evidence>
<dbReference type="InterPro" id="IPR036291">
    <property type="entry name" value="NAD(P)-bd_dom_sf"/>
</dbReference>
<dbReference type="AlphaFoldDB" id="A0A318MCH0"/>
<dbReference type="Gene3D" id="3.40.50.720">
    <property type="entry name" value="NAD(P)-binding Rossmann-like Domain"/>
    <property type="match status" value="1"/>
</dbReference>
<comment type="cofactor">
    <cofactor evidence="6">
        <name>Zn(2+)</name>
        <dbReference type="ChEBI" id="CHEBI:29105"/>
    </cofactor>
</comment>
<organism evidence="8 9">
    <name type="scientific">Prauserella flavalba</name>
    <dbReference type="NCBI Taxonomy" id="1477506"/>
    <lineage>
        <taxon>Bacteria</taxon>
        <taxon>Bacillati</taxon>
        <taxon>Actinomycetota</taxon>
        <taxon>Actinomycetes</taxon>
        <taxon>Pseudonocardiales</taxon>
        <taxon>Pseudonocardiaceae</taxon>
        <taxon>Prauserella</taxon>
    </lineage>
</organism>
<keyword evidence="5" id="KW-0520">NAD</keyword>
<dbReference type="OrthoDB" id="334894at2"/>
<dbReference type="InterPro" id="IPR020843">
    <property type="entry name" value="ER"/>
</dbReference>
<proteinExistence type="inferred from homology"/>